<dbReference type="AlphaFoldDB" id="A0A135YYD4"/>
<dbReference type="STRING" id="1261.HMPREF3195_00231"/>
<dbReference type="InterPro" id="IPR000835">
    <property type="entry name" value="HTH_MarR-typ"/>
</dbReference>
<feature type="domain" description="HTH marR-type" evidence="4">
    <location>
        <begin position="17"/>
        <end position="160"/>
    </location>
</feature>
<keyword evidence="3" id="KW-0804">Transcription</keyword>
<dbReference type="PANTHER" id="PTHR42756">
    <property type="entry name" value="TRANSCRIPTIONAL REGULATOR, MARR"/>
    <property type="match status" value="1"/>
</dbReference>
<dbReference type="PATRIC" id="fig|1261.3.peg.198"/>
<protein>
    <submittedName>
        <fullName evidence="5">Transcriptional regulator, MarR family</fullName>
    </submittedName>
</protein>
<dbReference type="Pfam" id="PF13463">
    <property type="entry name" value="HTH_27"/>
    <property type="match status" value="1"/>
</dbReference>
<keyword evidence="1" id="KW-0805">Transcription regulation</keyword>
<proteinExistence type="predicted"/>
<dbReference type="InterPro" id="IPR036388">
    <property type="entry name" value="WH-like_DNA-bd_sf"/>
</dbReference>
<sequence>MAREIIILSIGGKKMEDKELALLILQNLNLFDNLIKNIAGTGTKKIQKLTSKQFFTLEQVKKYDKIELKNLSKDLYVSTSSLCILLNKMVELGYVFREEDEKDRRNTFYGLTEEGKEVLKSEEDRIATSIANNMSSFDEKFKKSLEKSLSVLFKATEKLY</sequence>
<dbReference type="InterPro" id="IPR036390">
    <property type="entry name" value="WH_DNA-bd_sf"/>
</dbReference>
<dbReference type="EMBL" id="LSQZ01000008">
    <property type="protein sequence ID" value="KXI14422.1"/>
    <property type="molecule type" value="Genomic_DNA"/>
</dbReference>
<dbReference type="PANTHER" id="PTHR42756:SF1">
    <property type="entry name" value="TRANSCRIPTIONAL REPRESSOR OF EMRAB OPERON"/>
    <property type="match status" value="1"/>
</dbReference>
<evidence type="ECO:0000313" key="5">
    <source>
        <dbReference type="EMBL" id="KXI14422.1"/>
    </source>
</evidence>
<reference evidence="5 6" key="1">
    <citation type="submission" date="2016-02" db="EMBL/GenBank/DDBJ databases">
        <authorList>
            <person name="Wen L."/>
            <person name="He K."/>
            <person name="Yang H."/>
        </authorList>
    </citation>
    <scope>NUCLEOTIDE SEQUENCE [LARGE SCALE GENOMIC DNA]</scope>
    <source>
        <strain evidence="5 6">MJR8628A</strain>
    </source>
</reference>
<dbReference type="GO" id="GO:0003677">
    <property type="term" value="F:DNA binding"/>
    <property type="evidence" value="ECO:0007669"/>
    <property type="project" value="UniProtKB-KW"/>
</dbReference>
<evidence type="ECO:0000313" key="6">
    <source>
        <dbReference type="Proteomes" id="UP000070326"/>
    </source>
</evidence>
<evidence type="ECO:0000256" key="2">
    <source>
        <dbReference type="ARBA" id="ARBA00023125"/>
    </source>
</evidence>
<keyword evidence="2" id="KW-0238">DNA-binding</keyword>
<accession>A0A135YYD4</accession>
<evidence type="ECO:0000259" key="4">
    <source>
        <dbReference type="PROSITE" id="PS50995"/>
    </source>
</evidence>
<organism evidence="5 6">
    <name type="scientific">Peptostreptococcus anaerobius</name>
    <dbReference type="NCBI Taxonomy" id="1261"/>
    <lineage>
        <taxon>Bacteria</taxon>
        <taxon>Bacillati</taxon>
        <taxon>Bacillota</taxon>
        <taxon>Clostridia</taxon>
        <taxon>Peptostreptococcales</taxon>
        <taxon>Peptostreptococcaceae</taxon>
        <taxon>Peptostreptococcus</taxon>
    </lineage>
</organism>
<dbReference type="eggNOG" id="COG1846">
    <property type="taxonomic scope" value="Bacteria"/>
</dbReference>
<dbReference type="Gene3D" id="1.10.10.10">
    <property type="entry name" value="Winged helix-like DNA-binding domain superfamily/Winged helix DNA-binding domain"/>
    <property type="match status" value="1"/>
</dbReference>
<evidence type="ECO:0000256" key="1">
    <source>
        <dbReference type="ARBA" id="ARBA00023015"/>
    </source>
</evidence>
<dbReference type="GO" id="GO:0003700">
    <property type="term" value="F:DNA-binding transcription factor activity"/>
    <property type="evidence" value="ECO:0007669"/>
    <property type="project" value="InterPro"/>
</dbReference>
<name>A0A135YYD4_9FIRM</name>
<dbReference type="SUPFAM" id="SSF46785">
    <property type="entry name" value="Winged helix' DNA-binding domain"/>
    <property type="match status" value="1"/>
</dbReference>
<dbReference type="PROSITE" id="PS50995">
    <property type="entry name" value="HTH_MARR_2"/>
    <property type="match status" value="1"/>
</dbReference>
<gene>
    <name evidence="5" type="ORF">HMPREF3195_00231</name>
</gene>
<dbReference type="Proteomes" id="UP000070326">
    <property type="component" value="Unassembled WGS sequence"/>
</dbReference>
<evidence type="ECO:0000256" key="3">
    <source>
        <dbReference type="ARBA" id="ARBA00023163"/>
    </source>
</evidence>
<dbReference type="SMART" id="SM00347">
    <property type="entry name" value="HTH_MARR"/>
    <property type="match status" value="1"/>
</dbReference>
<comment type="caution">
    <text evidence="5">The sequence shown here is derived from an EMBL/GenBank/DDBJ whole genome shotgun (WGS) entry which is preliminary data.</text>
</comment>